<dbReference type="Proteomes" id="UP001175000">
    <property type="component" value="Unassembled WGS sequence"/>
</dbReference>
<organism evidence="2 3">
    <name type="scientific">Immersiella caudata</name>
    <dbReference type="NCBI Taxonomy" id="314043"/>
    <lineage>
        <taxon>Eukaryota</taxon>
        <taxon>Fungi</taxon>
        <taxon>Dikarya</taxon>
        <taxon>Ascomycota</taxon>
        <taxon>Pezizomycotina</taxon>
        <taxon>Sordariomycetes</taxon>
        <taxon>Sordariomycetidae</taxon>
        <taxon>Sordariales</taxon>
        <taxon>Lasiosphaeriaceae</taxon>
        <taxon>Immersiella</taxon>
    </lineage>
</organism>
<comment type="caution">
    <text evidence="2">The sequence shown here is derived from an EMBL/GenBank/DDBJ whole genome shotgun (WGS) entry which is preliminary data.</text>
</comment>
<dbReference type="InterPro" id="IPR000719">
    <property type="entry name" value="Prot_kinase_dom"/>
</dbReference>
<accession>A0AA39WEK4</accession>
<dbReference type="SUPFAM" id="SSF56112">
    <property type="entry name" value="Protein kinase-like (PK-like)"/>
    <property type="match status" value="1"/>
</dbReference>
<evidence type="ECO:0000259" key="1">
    <source>
        <dbReference type="PROSITE" id="PS50011"/>
    </source>
</evidence>
<keyword evidence="3" id="KW-1185">Reference proteome</keyword>
<dbReference type="PANTHER" id="PTHR44329">
    <property type="entry name" value="SERINE/THREONINE-PROTEIN KINASE TNNI3K-RELATED"/>
    <property type="match status" value="1"/>
</dbReference>
<evidence type="ECO:0000313" key="3">
    <source>
        <dbReference type="Proteomes" id="UP001175000"/>
    </source>
</evidence>
<gene>
    <name evidence="2" type="ORF">B0T14DRAFT_437812</name>
</gene>
<reference evidence="2" key="1">
    <citation type="submission" date="2023-06" db="EMBL/GenBank/DDBJ databases">
        <title>Genome-scale phylogeny and comparative genomics of the fungal order Sordariales.</title>
        <authorList>
            <consortium name="Lawrence Berkeley National Laboratory"/>
            <person name="Hensen N."/>
            <person name="Bonometti L."/>
            <person name="Westerberg I."/>
            <person name="Brannstrom I.O."/>
            <person name="Guillou S."/>
            <person name="Cros-Aarteil S."/>
            <person name="Calhoun S."/>
            <person name="Haridas S."/>
            <person name="Kuo A."/>
            <person name="Mondo S."/>
            <person name="Pangilinan J."/>
            <person name="Riley R."/>
            <person name="Labutti K."/>
            <person name="Andreopoulos B."/>
            <person name="Lipzen A."/>
            <person name="Chen C."/>
            <person name="Yanf M."/>
            <person name="Daum C."/>
            <person name="Ng V."/>
            <person name="Clum A."/>
            <person name="Steindorff A."/>
            <person name="Ohm R."/>
            <person name="Martin F."/>
            <person name="Silar P."/>
            <person name="Natvig D."/>
            <person name="Lalanne C."/>
            <person name="Gautier V."/>
            <person name="Ament-Velasquez S.L."/>
            <person name="Kruys A."/>
            <person name="Hutchinson M.I."/>
            <person name="Powell A.J."/>
            <person name="Barry K."/>
            <person name="Miller A.N."/>
            <person name="Grigoriev I.V."/>
            <person name="Debuchy R."/>
            <person name="Gladieux P."/>
            <person name="Thoren M.H."/>
            <person name="Johannesson H."/>
        </authorList>
    </citation>
    <scope>NUCLEOTIDE SEQUENCE</scope>
    <source>
        <strain evidence="2">CBS 606.72</strain>
    </source>
</reference>
<dbReference type="GO" id="GO:0004674">
    <property type="term" value="F:protein serine/threonine kinase activity"/>
    <property type="evidence" value="ECO:0007669"/>
    <property type="project" value="TreeGrafter"/>
</dbReference>
<dbReference type="AlphaFoldDB" id="A0AA39WEK4"/>
<proteinExistence type="predicted"/>
<dbReference type="Gene3D" id="1.10.510.10">
    <property type="entry name" value="Transferase(Phosphotransferase) domain 1"/>
    <property type="match status" value="1"/>
</dbReference>
<dbReference type="PROSITE" id="PS50011">
    <property type="entry name" value="PROTEIN_KINASE_DOM"/>
    <property type="match status" value="1"/>
</dbReference>
<protein>
    <recommendedName>
        <fullName evidence="1">Protein kinase domain-containing protein</fullName>
    </recommendedName>
</protein>
<evidence type="ECO:0000313" key="2">
    <source>
        <dbReference type="EMBL" id="KAK0613935.1"/>
    </source>
</evidence>
<dbReference type="EMBL" id="JAULSU010000006">
    <property type="protein sequence ID" value="KAK0613935.1"/>
    <property type="molecule type" value="Genomic_DNA"/>
</dbReference>
<name>A0AA39WEK4_9PEZI</name>
<dbReference type="InterPro" id="IPR011009">
    <property type="entry name" value="Kinase-like_dom_sf"/>
</dbReference>
<feature type="domain" description="Protein kinase" evidence="1">
    <location>
        <begin position="195"/>
        <end position="538"/>
    </location>
</feature>
<dbReference type="InterPro" id="IPR051681">
    <property type="entry name" value="Ser/Thr_Kinases-Pseudokinases"/>
</dbReference>
<dbReference type="GO" id="GO:0005524">
    <property type="term" value="F:ATP binding"/>
    <property type="evidence" value="ECO:0007669"/>
    <property type="project" value="InterPro"/>
</dbReference>
<sequence>MDLTSDVFCHTLSPLAAFTSRTATAGGVAKRLREVNPAVDDDLWWDASFLNPQSRIDSLTPSCRPTWRVDGVDVDGRRVFAIPTFGVGRPPLRIDVYLPPVEDYPGQLTDILKPEALLCASRGTVAMAPATQHLLRALGRWSSWVPDFESQYLSMPYGSQILVTSIATNLEEMVSGIHMCPSYEVEQAMQSVEVLQSMWGLPDAAWPPILEWEHLQFQKQLHESITLVTVPGKTGQGAEAFVFKSLTRDQRYMYNELKMLLTLPPHPNVIPWPAYVVTKKSRFGGRRGVCGFLIEYFPLGSLKQRLHDAGVGAVPPITREEQFRWSEQIISALVHVNKHPDGFYPDLKLDNVVLQPSSSQPGQLDAALLDLEQRGGWYSWSPPEVAYIEYLEALVAGLEGDCEGLCEEFEVLLETAIPGWTPGSQQDRYHHSPGGFSAPWLALLQRRKQRGDLDLERAQVFMLGKLLWCIFEGTPFIRCGVDHELLQDNAANETRLRFPEFRRTPQELRDLVRRCTEGALEWEEGRVTNVLELRQGTLVARDGRDVQEVAREYWAGEIDRAKAFLKDTDGVVHSRMREAIARRPRVSEVEEELKRVKKILQ</sequence>